<dbReference type="FunFam" id="3.40.50.300:FF:000016">
    <property type="entry name" value="Oligopeptide ABC transporter ATP-binding component"/>
    <property type="match status" value="1"/>
</dbReference>
<dbReference type="PROSITE" id="PS50893">
    <property type="entry name" value="ABC_TRANSPORTER_2"/>
    <property type="match status" value="1"/>
</dbReference>
<evidence type="ECO:0000256" key="3">
    <source>
        <dbReference type="ARBA" id="ARBA00022741"/>
    </source>
</evidence>
<dbReference type="EMBL" id="VCQV01000016">
    <property type="protein sequence ID" value="TWP35791.1"/>
    <property type="molecule type" value="Genomic_DNA"/>
</dbReference>
<dbReference type="PROSITE" id="PS00211">
    <property type="entry name" value="ABC_TRANSPORTER_1"/>
    <property type="match status" value="1"/>
</dbReference>
<sequence length="274" mass="30375">MTNASPPTPILEARNLHKRYQSRSGGETIALRDVNLSIYEGDTLGIVGESGSGKSTLARILLALDAPSGGEVLYRDQVISGLKERNLRDFRQHVQMVFQDPMSSLDPRMRVHDLIAEPLRSLKLVTDEHSQVAELLESVGLPTSAARRYPHQFSGGQRQRIAIARALGTHPETLMADEPVSALDVSVRAQILNLLTGLVRDFNLTLLFISHDMAVVRHLCNRIIVMRQGEVVESGLARDIYEHPQHPYTRELLAAAPRIRPKPKPSASTGRIVH</sequence>
<evidence type="ECO:0000313" key="7">
    <source>
        <dbReference type="EMBL" id="TWP35791.1"/>
    </source>
</evidence>
<dbReference type="PANTHER" id="PTHR43776">
    <property type="entry name" value="TRANSPORT ATP-BINDING PROTEIN"/>
    <property type="match status" value="1"/>
</dbReference>
<dbReference type="GO" id="GO:0016887">
    <property type="term" value="F:ATP hydrolysis activity"/>
    <property type="evidence" value="ECO:0007669"/>
    <property type="project" value="InterPro"/>
</dbReference>
<dbReference type="GO" id="GO:0005524">
    <property type="term" value="F:ATP binding"/>
    <property type="evidence" value="ECO:0007669"/>
    <property type="project" value="UniProtKB-KW"/>
</dbReference>
<keyword evidence="3" id="KW-0547">Nucleotide-binding</keyword>
<keyword evidence="8" id="KW-1185">Reference proteome</keyword>
<feature type="domain" description="ABC transporter" evidence="6">
    <location>
        <begin position="11"/>
        <end position="253"/>
    </location>
</feature>
<dbReference type="RefSeq" id="WP_146317070.1">
    <property type="nucleotide sequence ID" value="NZ_VCQV01000016.1"/>
</dbReference>
<evidence type="ECO:0000256" key="1">
    <source>
        <dbReference type="ARBA" id="ARBA00005417"/>
    </source>
</evidence>
<name>A0A563E0R2_9MICO</name>
<keyword evidence="4 7" id="KW-0067">ATP-binding</keyword>
<dbReference type="SMART" id="SM00382">
    <property type="entry name" value="AAA"/>
    <property type="match status" value="1"/>
</dbReference>
<dbReference type="Proteomes" id="UP000320244">
    <property type="component" value="Unassembled WGS sequence"/>
</dbReference>
<dbReference type="InterPro" id="IPR017871">
    <property type="entry name" value="ABC_transporter-like_CS"/>
</dbReference>
<organism evidence="7 8">
    <name type="scientific">Leekyejoonella antrihumi</name>
    <dbReference type="NCBI Taxonomy" id="1660198"/>
    <lineage>
        <taxon>Bacteria</taxon>
        <taxon>Bacillati</taxon>
        <taxon>Actinomycetota</taxon>
        <taxon>Actinomycetes</taxon>
        <taxon>Micrococcales</taxon>
        <taxon>Dermacoccaceae</taxon>
        <taxon>Leekyejoonella</taxon>
    </lineage>
</organism>
<feature type="region of interest" description="Disordered" evidence="5">
    <location>
        <begin position="254"/>
        <end position="274"/>
    </location>
</feature>
<evidence type="ECO:0000256" key="5">
    <source>
        <dbReference type="SAM" id="MobiDB-lite"/>
    </source>
</evidence>
<dbReference type="Pfam" id="PF08352">
    <property type="entry name" value="oligo_HPY"/>
    <property type="match status" value="1"/>
</dbReference>
<dbReference type="InterPro" id="IPR003439">
    <property type="entry name" value="ABC_transporter-like_ATP-bd"/>
</dbReference>
<dbReference type="GO" id="GO:0055085">
    <property type="term" value="P:transmembrane transport"/>
    <property type="evidence" value="ECO:0007669"/>
    <property type="project" value="UniProtKB-ARBA"/>
</dbReference>
<dbReference type="InterPro" id="IPR003593">
    <property type="entry name" value="AAA+_ATPase"/>
</dbReference>
<dbReference type="Gene3D" id="3.40.50.300">
    <property type="entry name" value="P-loop containing nucleotide triphosphate hydrolases"/>
    <property type="match status" value="1"/>
</dbReference>
<dbReference type="Pfam" id="PF00005">
    <property type="entry name" value="ABC_tran"/>
    <property type="match status" value="1"/>
</dbReference>
<dbReference type="SUPFAM" id="SSF52540">
    <property type="entry name" value="P-loop containing nucleoside triphosphate hydrolases"/>
    <property type="match status" value="1"/>
</dbReference>
<dbReference type="OrthoDB" id="8481147at2"/>
<evidence type="ECO:0000259" key="6">
    <source>
        <dbReference type="PROSITE" id="PS50893"/>
    </source>
</evidence>
<dbReference type="PANTHER" id="PTHR43776:SF7">
    <property type="entry name" value="D,D-DIPEPTIDE TRANSPORT ATP-BINDING PROTEIN DDPF-RELATED"/>
    <property type="match status" value="1"/>
</dbReference>
<comment type="similarity">
    <text evidence="1">Belongs to the ABC transporter superfamily.</text>
</comment>
<gene>
    <name evidence="7" type="ORF">FGL98_12305</name>
</gene>
<keyword evidence="2" id="KW-0813">Transport</keyword>
<dbReference type="InterPro" id="IPR050319">
    <property type="entry name" value="ABC_transp_ATP-bind"/>
</dbReference>
<comment type="caution">
    <text evidence="7">The sequence shown here is derived from an EMBL/GenBank/DDBJ whole genome shotgun (WGS) entry which is preliminary data.</text>
</comment>
<reference evidence="7 8" key="2">
    <citation type="submission" date="2019-08" db="EMBL/GenBank/DDBJ databases">
        <title>Jejuicoccus antrihumi gen. nov., sp. nov., a new member of the family Dermacoccaceae isolated from a cave.</title>
        <authorList>
            <person name="Schumann P."/>
            <person name="Kim I.S."/>
        </authorList>
    </citation>
    <scope>NUCLEOTIDE SEQUENCE [LARGE SCALE GENOMIC DNA]</scope>
    <source>
        <strain evidence="7 8">C5-26</strain>
    </source>
</reference>
<proteinExistence type="inferred from homology"/>
<evidence type="ECO:0000256" key="2">
    <source>
        <dbReference type="ARBA" id="ARBA00022448"/>
    </source>
</evidence>
<evidence type="ECO:0000313" key="8">
    <source>
        <dbReference type="Proteomes" id="UP000320244"/>
    </source>
</evidence>
<reference evidence="7 8" key="1">
    <citation type="submission" date="2019-05" db="EMBL/GenBank/DDBJ databases">
        <authorList>
            <person name="Lee S.D."/>
        </authorList>
    </citation>
    <scope>NUCLEOTIDE SEQUENCE [LARGE SCALE GENOMIC DNA]</scope>
    <source>
        <strain evidence="7 8">C5-26</strain>
    </source>
</reference>
<dbReference type="InterPro" id="IPR027417">
    <property type="entry name" value="P-loop_NTPase"/>
</dbReference>
<dbReference type="CDD" id="cd03257">
    <property type="entry name" value="ABC_NikE_OppD_transporters"/>
    <property type="match status" value="1"/>
</dbReference>
<accession>A0A563E0R2</accession>
<dbReference type="AlphaFoldDB" id="A0A563E0R2"/>
<evidence type="ECO:0000256" key="4">
    <source>
        <dbReference type="ARBA" id="ARBA00022840"/>
    </source>
</evidence>
<protein>
    <submittedName>
        <fullName evidence="7">ABC transporter ATP-binding protein</fullName>
    </submittedName>
</protein>
<dbReference type="GO" id="GO:0015833">
    <property type="term" value="P:peptide transport"/>
    <property type="evidence" value="ECO:0007669"/>
    <property type="project" value="InterPro"/>
</dbReference>
<dbReference type="InterPro" id="IPR013563">
    <property type="entry name" value="Oligopep_ABC_C"/>
</dbReference>